<feature type="region of interest" description="Disordered" evidence="1">
    <location>
        <begin position="58"/>
        <end position="91"/>
    </location>
</feature>
<name>A0A2P6RV20_ROSCH</name>
<keyword evidence="3" id="KW-1185">Reference proteome</keyword>
<evidence type="ECO:0000313" key="3">
    <source>
        <dbReference type="Proteomes" id="UP000238479"/>
    </source>
</evidence>
<proteinExistence type="predicted"/>
<dbReference type="EMBL" id="PDCK01000040">
    <property type="protein sequence ID" value="PRQ50269.1"/>
    <property type="molecule type" value="Genomic_DNA"/>
</dbReference>
<comment type="caution">
    <text evidence="2">The sequence shown here is derived from an EMBL/GenBank/DDBJ whole genome shotgun (WGS) entry which is preliminary data.</text>
</comment>
<dbReference type="Gramene" id="PRQ50269">
    <property type="protein sequence ID" value="PRQ50269"/>
    <property type="gene ID" value="RchiOBHm_Chr2g0131331"/>
</dbReference>
<accession>A0A2P6RV20</accession>
<feature type="compositionally biased region" description="Pro residues" evidence="1">
    <location>
        <begin position="82"/>
        <end position="91"/>
    </location>
</feature>
<dbReference type="Proteomes" id="UP000238479">
    <property type="component" value="Chromosome 2"/>
</dbReference>
<evidence type="ECO:0000256" key="1">
    <source>
        <dbReference type="SAM" id="MobiDB-lite"/>
    </source>
</evidence>
<dbReference type="AlphaFoldDB" id="A0A2P6RV20"/>
<gene>
    <name evidence="2" type="ORF">RchiOBHm_Chr2g0131331</name>
</gene>
<sequence>MAAHRLCFDLISIVALSVQRPFLFSFFSSSSSVLLPLLHSHGCPSTLLRSPPSLSQFGVPFSSPSPQPRSHRSRSSASISSPPSPKSPRSR</sequence>
<organism evidence="2 3">
    <name type="scientific">Rosa chinensis</name>
    <name type="common">China rose</name>
    <dbReference type="NCBI Taxonomy" id="74649"/>
    <lineage>
        <taxon>Eukaryota</taxon>
        <taxon>Viridiplantae</taxon>
        <taxon>Streptophyta</taxon>
        <taxon>Embryophyta</taxon>
        <taxon>Tracheophyta</taxon>
        <taxon>Spermatophyta</taxon>
        <taxon>Magnoliopsida</taxon>
        <taxon>eudicotyledons</taxon>
        <taxon>Gunneridae</taxon>
        <taxon>Pentapetalae</taxon>
        <taxon>rosids</taxon>
        <taxon>fabids</taxon>
        <taxon>Rosales</taxon>
        <taxon>Rosaceae</taxon>
        <taxon>Rosoideae</taxon>
        <taxon>Rosoideae incertae sedis</taxon>
        <taxon>Rosa</taxon>
    </lineage>
</organism>
<evidence type="ECO:0000313" key="2">
    <source>
        <dbReference type="EMBL" id="PRQ50269.1"/>
    </source>
</evidence>
<reference evidence="2 3" key="1">
    <citation type="journal article" date="2018" name="Nat. Genet.">
        <title>The Rosa genome provides new insights in the design of modern roses.</title>
        <authorList>
            <person name="Bendahmane M."/>
        </authorList>
    </citation>
    <scope>NUCLEOTIDE SEQUENCE [LARGE SCALE GENOMIC DNA]</scope>
    <source>
        <strain evidence="3">cv. Old Blush</strain>
    </source>
</reference>
<protein>
    <submittedName>
        <fullName evidence="2">Uncharacterized protein</fullName>
    </submittedName>
</protein>